<feature type="domain" description="YhcG PDDEXK nuclease" evidence="1">
    <location>
        <begin position="191"/>
        <end position="344"/>
    </location>
</feature>
<organism evidence="3 4">
    <name type="scientific">Roseateles oligotrophus</name>
    <dbReference type="NCBI Taxonomy" id="1769250"/>
    <lineage>
        <taxon>Bacteria</taxon>
        <taxon>Pseudomonadati</taxon>
        <taxon>Pseudomonadota</taxon>
        <taxon>Betaproteobacteria</taxon>
        <taxon>Burkholderiales</taxon>
        <taxon>Sphaerotilaceae</taxon>
        <taxon>Roseateles</taxon>
    </lineage>
</organism>
<accession>A0A840LCB3</accession>
<evidence type="ECO:0000313" key="4">
    <source>
        <dbReference type="Proteomes" id="UP000562027"/>
    </source>
</evidence>
<comment type="caution">
    <text evidence="3">The sequence shown here is derived from an EMBL/GenBank/DDBJ whole genome shotgun (WGS) entry which is preliminary data.</text>
</comment>
<dbReference type="Pfam" id="PF17761">
    <property type="entry name" value="DUF1016_N"/>
    <property type="match status" value="1"/>
</dbReference>
<evidence type="ECO:0000259" key="2">
    <source>
        <dbReference type="Pfam" id="PF17761"/>
    </source>
</evidence>
<dbReference type="Proteomes" id="UP000562027">
    <property type="component" value="Unassembled WGS sequence"/>
</dbReference>
<dbReference type="EMBL" id="JACHLP010000009">
    <property type="protein sequence ID" value="MBB4845371.1"/>
    <property type="molecule type" value="Genomic_DNA"/>
</dbReference>
<dbReference type="RefSeq" id="WP_184303299.1">
    <property type="nucleotide sequence ID" value="NZ_JACHLP010000009.1"/>
</dbReference>
<dbReference type="InterPro" id="IPR011856">
    <property type="entry name" value="tRNA_endonuc-like_dom_sf"/>
</dbReference>
<gene>
    <name evidence="3" type="ORF">HNP55_003921</name>
</gene>
<dbReference type="AlphaFoldDB" id="A0A840LCB3"/>
<dbReference type="InterPro" id="IPR041527">
    <property type="entry name" value="YhcG_N"/>
</dbReference>
<dbReference type="InterPro" id="IPR009362">
    <property type="entry name" value="YhcG_C"/>
</dbReference>
<evidence type="ECO:0000259" key="1">
    <source>
        <dbReference type="Pfam" id="PF06250"/>
    </source>
</evidence>
<proteinExistence type="predicted"/>
<dbReference type="InterPro" id="IPR053148">
    <property type="entry name" value="PD-DEXK-like_domain"/>
</dbReference>
<keyword evidence="3" id="KW-0378">Hydrolase</keyword>
<reference evidence="3 4" key="1">
    <citation type="submission" date="2020-08" db="EMBL/GenBank/DDBJ databases">
        <title>Functional genomics of gut bacteria from endangered species of beetles.</title>
        <authorList>
            <person name="Carlos-Shanley C."/>
        </authorList>
    </citation>
    <scope>NUCLEOTIDE SEQUENCE [LARGE SCALE GENOMIC DNA]</scope>
    <source>
        <strain evidence="3 4">S00239</strain>
    </source>
</reference>
<keyword evidence="3" id="KW-0540">Nuclease</keyword>
<feature type="domain" description="YhcG N-terminal" evidence="2">
    <location>
        <begin position="29"/>
        <end position="161"/>
    </location>
</feature>
<evidence type="ECO:0000313" key="3">
    <source>
        <dbReference type="EMBL" id="MBB4845371.1"/>
    </source>
</evidence>
<keyword evidence="3" id="KW-0255">Endonuclease</keyword>
<sequence length="352" mass="40061">MSSKPKKAPASVHAQLESATLQPLLAELGALIRLGRQQALRVVDQVQVQTCWELGRHIVEFEQGGEARAAYGQRLLPLLADGLMAEFGKGFDATNLRHMRGFFLAFPIRDALRRELSWTHYRSLLKLESTSARDWYMNEAASQNWSTRALERQIGTLYYERLLLSQDRAAVEHEARVNLQTEAQASSPRAFVRDPVLLEFLGLPQAGALLESELEQAFINQLQGFLLELGKGFAFVARQQRLSTESKDFYVDLVFYNYLLKCFVIFDLKRGELTHQDIGQMDMYVRMYDELKRGPDDGPTVGIILCAQKDASVVRYSMLQGHEQLFASKYKLVLPSEEELRAELDRERGLLA</sequence>
<dbReference type="PANTHER" id="PTHR30547">
    <property type="entry name" value="UNCHARACTERIZED PROTEIN YHCG-RELATED"/>
    <property type="match status" value="1"/>
</dbReference>
<dbReference type="Gene3D" id="3.40.1350.10">
    <property type="match status" value="1"/>
</dbReference>
<dbReference type="PANTHER" id="PTHR30547:SF5">
    <property type="entry name" value="NUCLEASE YHCG-RELATED"/>
    <property type="match status" value="1"/>
</dbReference>
<dbReference type="GO" id="GO:0004519">
    <property type="term" value="F:endonuclease activity"/>
    <property type="evidence" value="ECO:0007669"/>
    <property type="project" value="UniProtKB-KW"/>
</dbReference>
<name>A0A840LCB3_9BURK</name>
<protein>
    <submittedName>
        <fullName evidence="3">Putative nuclease of restriction endonuclease-like (RecB) superfamily</fullName>
    </submittedName>
</protein>
<dbReference type="Pfam" id="PF06250">
    <property type="entry name" value="YhcG_C"/>
    <property type="match status" value="1"/>
</dbReference>
<keyword evidence="4" id="KW-1185">Reference proteome</keyword>
<dbReference type="GO" id="GO:0003676">
    <property type="term" value="F:nucleic acid binding"/>
    <property type="evidence" value="ECO:0007669"/>
    <property type="project" value="InterPro"/>
</dbReference>